<dbReference type="OrthoDB" id="574518at2"/>
<proteinExistence type="predicted"/>
<reference evidence="5 6" key="1">
    <citation type="submission" date="2019-05" db="EMBL/GenBank/DDBJ databases">
        <title>The metagenome of a microbial culture collection derived from dairy environment covers the genomic content of the human microbiome.</title>
        <authorList>
            <person name="Roder T."/>
            <person name="Wuthrich D."/>
            <person name="Sattari Z."/>
            <person name="Von Ah U."/>
            <person name="Bar C."/>
            <person name="Ronchi F."/>
            <person name="Macpherson A.J."/>
            <person name="Ganal-Vonarburg S.C."/>
            <person name="Bruggmann R."/>
            <person name="Vergeres G."/>
        </authorList>
    </citation>
    <scope>NUCLEOTIDE SEQUENCE [LARGE SCALE GENOMIC DNA]</scope>
    <source>
        <strain evidence="5 6">FAM 24235</strain>
    </source>
</reference>
<dbReference type="GO" id="GO:0003700">
    <property type="term" value="F:DNA-binding transcription factor activity"/>
    <property type="evidence" value="ECO:0007669"/>
    <property type="project" value="InterPro"/>
</dbReference>
<sequence>MENVTLQTEAFQRLREMIIKTELKPGTKISESSLTSILDLGRTPIRESLTQLKKQQLVYTIPQSGTYVSKIDMLHALDARFIREAVESEIMVELAAKLTESSENLLQGILDRQKEAFQNKNIKAYYDLDNLFHSNCYKIIGKHQVWEWMHQLNSHLDRFRWLHLQTETFDFNATAQEHQEILNAVKKGNTSETKYLTINHIHFILQNQERIIHDYSDYFTEDSLAIMRRQNG</sequence>
<dbReference type="GO" id="GO:0003677">
    <property type="term" value="F:DNA binding"/>
    <property type="evidence" value="ECO:0007669"/>
    <property type="project" value="UniProtKB-KW"/>
</dbReference>
<dbReference type="CDD" id="cd07377">
    <property type="entry name" value="WHTH_GntR"/>
    <property type="match status" value="1"/>
</dbReference>
<dbReference type="InterPro" id="IPR011711">
    <property type="entry name" value="GntR_C"/>
</dbReference>
<dbReference type="RefSeq" id="WP_138470324.1">
    <property type="nucleotide sequence ID" value="NZ_JBGQQG010000016.1"/>
</dbReference>
<dbReference type="SUPFAM" id="SSF46785">
    <property type="entry name" value="Winged helix' DNA-binding domain"/>
    <property type="match status" value="1"/>
</dbReference>
<keyword evidence="1" id="KW-0805">Transcription regulation</keyword>
<dbReference type="PANTHER" id="PTHR43537:SF51">
    <property type="entry name" value="HTH-TYPE TRANSCRIPTIONAL REGULATOR LGOR-RELATED"/>
    <property type="match status" value="1"/>
</dbReference>
<keyword evidence="2" id="KW-0238">DNA-binding</keyword>
<name>A0A5R9C8I6_9LACT</name>
<evidence type="ECO:0000313" key="5">
    <source>
        <dbReference type="EMBL" id="TLQ09598.1"/>
    </source>
</evidence>
<dbReference type="PROSITE" id="PS50949">
    <property type="entry name" value="HTH_GNTR"/>
    <property type="match status" value="1"/>
</dbReference>
<dbReference type="Pfam" id="PF00392">
    <property type="entry name" value="GntR"/>
    <property type="match status" value="1"/>
</dbReference>
<dbReference type="Gene3D" id="1.10.10.10">
    <property type="entry name" value="Winged helix-like DNA-binding domain superfamily/Winged helix DNA-binding domain"/>
    <property type="match status" value="1"/>
</dbReference>
<dbReference type="Gene3D" id="1.20.120.530">
    <property type="entry name" value="GntR ligand-binding domain-like"/>
    <property type="match status" value="1"/>
</dbReference>
<dbReference type="SUPFAM" id="SSF48008">
    <property type="entry name" value="GntR ligand-binding domain-like"/>
    <property type="match status" value="1"/>
</dbReference>
<dbReference type="InterPro" id="IPR000524">
    <property type="entry name" value="Tscrpt_reg_HTH_GntR"/>
</dbReference>
<comment type="caution">
    <text evidence="5">The sequence shown here is derived from an EMBL/GenBank/DDBJ whole genome shotgun (WGS) entry which is preliminary data.</text>
</comment>
<evidence type="ECO:0000256" key="1">
    <source>
        <dbReference type="ARBA" id="ARBA00023015"/>
    </source>
</evidence>
<feature type="domain" description="HTH gntR-type" evidence="4">
    <location>
        <begin position="4"/>
        <end position="71"/>
    </location>
</feature>
<dbReference type="InterPro" id="IPR008920">
    <property type="entry name" value="TF_FadR/GntR_C"/>
</dbReference>
<dbReference type="PANTHER" id="PTHR43537">
    <property type="entry name" value="TRANSCRIPTIONAL REGULATOR, GNTR FAMILY"/>
    <property type="match status" value="1"/>
</dbReference>
<accession>A0A5R9C8I6</accession>
<dbReference type="SMART" id="SM00345">
    <property type="entry name" value="HTH_GNTR"/>
    <property type="match status" value="1"/>
</dbReference>
<evidence type="ECO:0000256" key="2">
    <source>
        <dbReference type="ARBA" id="ARBA00023125"/>
    </source>
</evidence>
<evidence type="ECO:0000313" key="6">
    <source>
        <dbReference type="Proteomes" id="UP000307201"/>
    </source>
</evidence>
<dbReference type="SMART" id="SM00895">
    <property type="entry name" value="FCD"/>
    <property type="match status" value="1"/>
</dbReference>
<protein>
    <submittedName>
        <fullName evidence="5">GntR family transcriptional regulator</fullName>
    </submittedName>
</protein>
<gene>
    <name evidence="5" type="ORF">FEZ48_00165</name>
</gene>
<dbReference type="InterPro" id="IPR036390">
    <property type="entry name" value="WH_DNA-bd_sf"/>
</dbReference>
<dbReference type="Pfam" id="PF07729">
    <property type="entry name" value="FCD"/>
    <property type="match status" value="1"/>
</dbReference>
<keyword evidence="3" id="KW-0804">Transcription</keyword>
<dbReference type="EMBL" id="VBTE01000001">
    <property type="protein sequence ID" value="TLQ09598.1"/>
    <property type="molecule type" value="Genomic_DNA"/>
</dbReference>
<dbReference type="Proteomes" id="UP000307201">
    <property type="component" value="Unassembled WGS sequence"/>
</dbReference>
<dbReference type="InterPro" id="IPR036388">
    <property type="entry name" value="WH-like_DNA-bd_sf"/>
</dbReference>
<evidence type="ECO:0000259" key="4">
    <source>
        <dbReference type="PROSITE" id="PS50949"/>
    </source>
</evidence>
<evidence type="ECO:0000256" key="3">
    <source>
        <dbReference type="ARBA" id="ARBA00023163"/>
    </source>
</evidence>
<organism evidence="5 6">
    <name type="scientific">Marinilactibacillus psychrotolerans</name>
    <dbReference type="NCBI Taxonomy" id="191770"/>
    <lineage>
        <taxon>Bacteria</taxon>
        <taxon>Bacillati</taxon>
        <taxon>Bacillota</taxon>
        <taxon>Bacilli</taxon>
        <taxon>Lactobacillales</taxon>
        <taxon>Carnobacteriaceae</taxon>
        <taxon>Marinilactibacillus</taxon>
    </lineage>
</organism>
<dbReference type="AlphaFoldDB" id="A0A5R9C8I6"/>